<proteinExistence type="predicted"/>
<evidence type="ECO:0000313" key="2">
    <source>
        <dbReference type="EMBL" id="RED15339.1"/>
    </source>
</evidence>
<keyword evidence="1" id="KW-0472">Membrane</keyword>
<dbReference type="AlphaFoldDB" id="A0A3D9FBZ6"/>
<organism evidence="2 3">
    <name type="scientific">Parasphingopyxis lamellibrachiae</name>
    <dbReference type="NCBI Taxonomy" id="680125"/>
    <lineage>
        <taxon>Bacteria</taxon>
        <taxon>Pseudomonadati</taxon>
        <taxon>Pseudomonadota</taxon>
        <taxon>Alphaproteobacteria</taxon>
        <taxon>Sphingomonadales</taxon>
        <taxon>Sphingomonadaceae</taxon>
        <taxon>Parasphingopyxis</taxon>
    </lineage>
</organism>
<feature type="transmembrane region" description="Helical" evidence="1">
    <location>
        <begin position="37"/>
        <end position="56"/>
    </location>
</feature>
<evidence type="ECO:0000256" key="1">
    <source>
        <dbReference type="SAM" id="Phobius"/>
    </source>
</evidence>
<reference evidence="2 3" key="1">
    <citation type="submission" date="2018-07" db="EMBL/GenBank/DDBJ databases">
        <title>Genomic Encyclopedia of Type Strains, Phase IV (KMG-IV): sequencing the most valuable type-strain genomes for metagenomic binning, comparative biology and taxonomic classification.</title>
        <authorList>
            <person name="Goeker M."/>
        </authorList>
    </citation>
    <scope>NUCLEOTIDE SEQUENCE [LARGE SCALE GENOMIC DNA]</scope>
    <source>
        <strain evidence="2 3">DSM 26725</strain>
    </source>
</reference>
<sequence length="120" mass="13352">MTSFCQNSCPIGLAPPIWRQKGETIPKQPDKRGGVRLVLTIVGGLLVIAAPIVGLLPGPGGIFVFAVGFALMLKNSALVRKFYARLKSRHPKKGEWVDWAMRRKSALRRSRRKREEQGTD</sequence>
<gene>
    <name evidence="2" type="ORF">DFR46_0327</name>
</gene>
<keyword evidence="1" id="KW-1133">Transmembrane helix</keyword>
<feature type="transmembrane region" description="Helical" evidence="1">
    <location>
        <begin position="62"/>
        <end position="83"/>
    </location>
</feature>
<keyword evidence="1" id="KW-0812">Transmembrane</keyword>
<dbReference type="EMBL" id="QRDP01000004">
    <property type="protein sequence ID" value="RED15339.1"/>
    <property type="molecule type" value="Genomic_DNA"/>
</dbReference>
<keyword evidence="3" id="KW-1185">Reference proteome</keyword>
<comment type="caution">
    <text evidence="2">The sequence shown here is derived from an EMBL/GenBank/DDBJ whole genome shotgun (WGS) entry which is preliminary data.</text>
</comment>
<protein>
    <submittedName>
        <fullName evidence="2">Uncharacterized protein</fullName>
    </submittedName>
</protein>
<name>A0A3D9FBZ6_9SPHN</name>
<dbReference type="Proteomes" id="UP000256310">
    <property type="component" value="Unassembled WGS sequence"/>
</dbReference>
<accession>A0A3D9FBZ6</accession>
<evidence type="ECO:0000313" key="3">
    <source>
        <dbReference type="Proteomes" id="UP000256310"/>
    </source>
</evidence>